<organism evidence="5">
    <name type="scientific">Nippostrongylus brasiliensis</name>
    <name type="common">Rat hookworm</name>
    <dbReference type="NCBI Taxonomy" id="27835"/>
    <lineage>
        <taxon>Eukaryota</taxon>
        <taxon>Metazoa</taxon>
        <taxon>Ecdysozoa</taxon>
        <taxon>Nematoda</taxon>
        <taxon>Chromadorea</taxon>
        <taxon>Rhabditida</taxon>
        <taxon>Rhabditina</taxon>
        <taxon>Rhabditomorpha</taxon>
        <taxon>Strongyloidea</taxon>
        <taxon>Heligmosomidae</taxon>
        <taxon>Nippostrongylus</taxon>
    </lineage>
</organism>
<dbReference type="EMBL" id="UYSL01013798">
    <property type="protein sequence ID" value="VDL69123.1"/>
    <property type="molecule type" value="Genomic_DNA"/>
</dbReference>
<gene>
    <name evidence="3" type="ORF">NBR_LOCUS5534</name>
</gene>
<reference evidence="5" key="1">
    <citation type="submission" date="2017-02" db="UniProtKB">
        <authorList>
            <consortium name="WormBaseParasite"/>
        </authorList>
    </citation>
    <scope>IDENTIFICATION</scope>
</reference>
<evidence type="ECO:0000313" key="3">
    <source>
        <dbReference type="EMBL" id="VDL69123.1"/>
    </source>
</evidence>
<evidence type="ECO:0000256" key="1">
    <source>
        <dbReference type="SAM" id="Coils"/>
    </source>
</evidence>
<sequence length="292" mass="33202">MCNDRPMTVIQCVQLCGSSPSRRLQEHLLGLKASQDGSSIVLFGADHDFNPRDPTLTKALKETGLTLWSNLRRKPRNSVAFNANDMNAKVTDIAREELMNSFRNVKMELVRTSVQIERSTEVFSPSKKFYAASKAAAKRLGKTMENDERRTERKIKRAERRRLEKERATDVLRQLVKDMSIDEKNPSVSYSMAQNEGEELQFQEGTSVLEGMDTEEAIVCCAMINNEPQTTATQTPRRKARNRKNKKKANSSGDDVEFVIESLLTEVVRHSGPENGDEEREDNHVAGYEFNW</sequence>
<accession>A0A0N4XSN1</accession>
<dbReference type="AlphaFoldDB" id="A0A0N4XSN1"/>
<proteinExistence type="predicted"/>
<evidence type="ECO:0000256" key="2">
    <source>
        <dbReference type="SAM" id="MobiDB-lite"/>
    </source>
</evidence>
<name>A0A0N4XSN1_NIPBR</name>
<keyword evidence="1" id="KW-0175">Coiled coil</keyword>
<protein>
    <submittedName>
        <fullName evidence="5">DDE Tnp4 domain-containing protein</fullName>
    </submittedName>
</protein>
<reference evidence="3 4" key="2">
    <citation type="submission" date="2018-11" db="EMBL/GenBank/DDBJ databases">
        <authorList>
            <consortium name="Pathogen Informatics"/>
        </authorList>
    </citation>
    <scope>NUCLEOTIDE SEQUENCE [LARGE SCALE GENOMIC DNA]</scope>
</reference>
<feature type="region of interest" description="Disordered" evidence="2">
    <location>
        <begin position="229"/>
        <end position="255"/>
    </location>
</feature>
<feature type="coiled-coil region" evidence="1">
    <location>
        <begin position="141"/>
        <end position="168"/>
    </location>
</feature>
<dbReference type="Proteomes" id="UP000271162">
    <property type="component" value="Unassembled WGS sequence"/>
</dbReference>
<feature type="region of interest" description="Disordered" evidence="2">
    <location>
        <begin position="268"/>
        <end position="292"/>
    </location>
</feature>
<evidence type="ECO:0000313" key="5">
    <source>
        <dbReference type="WBParaSite" id="NBR_0000553301-mRNA-1"/>
    </source>
</evidence>
<evidence type="ECO:0000313" key="4">
    <source>
        <dbReference type="Proteomes" id="UP000271162"/>
    </source>
</evidence>
<dbReference type="WBParaSite" id="NBR_0000553301-mRNA-1">
    <property type="protein sequence ID" value="NBR_0000553301-mRNA-1"/>
    <property type="gene ID" value="NBR_0000553301"/>
</dbReference>
<keyword evidence="4" id="KW-1185">Reference proteome</keyword>
<feature type="compositionally biased region" description="Basic residues" evidence="2">
    <location>
        <begin position="236"/>
        <end position="249"/>
    </location>
</feature>